<dbReference type="Proteomes" id="UP000266183">
    <property type="component" value="Chromosome"/>
</dbReference>
<organism evidence="2 3">
    <name type="scientific">Chryseolinea soli</name>
    <dbReference type="NCBI Taxonomy" id="2321403"/>
    <lineage>
        <taxon>Bacteria</taxon>
        <taxon>Pseudomonadati</taxon>
        <taxon>Bacteroidota</taxon>
        <taxon>Cytophagia</taxon>
        <taxon>Cytophagales</taxon>
        <taxon>Fulvivirgaceae</taxon>
        <taxon>Chryseolinea</taxon>
    </lineage>
</organism>
<protein>
    <submittedName>
        <fullName evidence="2">Uncharacterized protein</fullName>
    </submittedName>
</protein>
<dbReference type="AlphaFoldDB" id="A0A385SQ83"/>
<evidence type="ECO:0000313" key="3">
    <source>
        <dbReference type="Proteomes" id="UP000266183"/>
    </source>
</evidence>
<reference evidence="3" key="1">
    <citation type="submission" date="2018-09" db="EMBL/GenBank/DDBJ databases">
        <title>Chryseolinea sp. KIS68-18 isolated from soil.</title>
        <authorList>
            <person name="Weon H.-Y."/>
            <person name="Kwon S.-W."/>
            <person name="Lee S.A."/>
        </authorList>
    </citation>
    <scope>NUCLEOTIDE SEQUENCE [LARGE SCALE GENOMIC DNA]</scope>
    <source>
        <strain evidence="3">KIS68-18</strain>
    </source>
</reference>
<sequence length="95" mass="10487">MSCCGNKRAAWRQQTKSSPHQASEVQTRPAEQGQSKVFEYTGATSLKVLGVTGKIYHFQGKGDKLQVDHQDVFAMRAERDLIVVPEIPGKTATIL</sequence>
<dbReference type="RefSeq" id="WP_119756566.1">
    <property type="nucleotide sequence ID" value="NZ_CP032382.1"/>
</dbReference>
<evidence type="ECO:0000256" key="1">
    <source>
        <dbReference type="SAM" id="MobiDB-lite"/>
    </source>
</evidence>
<name>A0A385SQ83_9BACT</name>
<dbReference type="EMBL" id="CP032382">
    <property type="protein sequence ID" value="AYB33329.1"/>
    <property type="molecule type" value="Genomic_DNA"/>
</dbReference>
<accession>A0A385SQ83</accession>
<evidence type="ECO:0000313" key="2">
    <source>
        <dbReference type="EMBL" id="AYB33329.1"/>
    </source>
</evidence>
<keyword evidence="3" id="KW-1185">Reference proteome</keyword>
<feature type="compositionally biased region" description="Polar residues" evidence="1">
    <location>
        <begin position="12"/>
        <end position="26"/>
    </location>
</feature>
<gene>
    <name evidence="2" type="ORF">D4L85_23285</name>
</gene>
<dbReference type="OrthoDB" id="770081at2"/>
<feature type="region of interest" description="Disordered" evidence="1">
    <location>
        <begin position="1"/>
        <end position="33"/>
    </location>
</feature>
<dbReference type="KEGG" id="chk:D4L85_23285"/>
<proteinExistence type="predicted"/>